<dbReference type="OrthoDB" id="769564at2"/>
<accession>A0A1D7QBN9</accession>
<sequence length="81" mass="8518">MANWYTYNGIGDPTATSSYRLVSVKPTCSGACKICAIYLDETTVVPSSIATTVLAYISNALVTGSSQPGGAAKRFVYLRAC</sequence>
<dbReference type="RefSeq" id="WP_069377761.1">
    <property type="nucleotide sequence ID" value="NZ_CP017141.1"/>
</dbReference>
<dbReference type="KEGG" id="psty:BFS30_02115"/>
<dbReference type="AlphaFoldDB" id="A0A1D7QBN9"/>
<keyword evidence="2" id="KW-1185">Reference proteome</keyword>
<proteinExistence type="predicted"/>
<evidence type="ECO:0000313" key="1">
    <source>
        <dbReference type="EMBL" id="AOM76065.1"/>
    </source>
</evidence>
<dbReference type="Proteomes" id="UP000094313">
    <property type="component" value="Chromosome"/>
</dbReference>
<organism evidence="1 2">
    <name type="scientific">Pedobacter steynii</name>
    <dbReference type="NCBI Taxonomy" id="430522"/>
    <lineage>
        <taxon>Bacteria</taxon>
        <taxon>Pseudomonadati</taxon>
        <taxon>Bacteroidota</taxon>
        <taxon>Sphingobacteriia</taxon>
        <taxon>Sphingobacteriales</taxon>
        <taxon>Sphingobacteriaceae</taxon>
        <taxon>Pedobacter</taxon>
    </lineage>
</organism>
<dbReference type="EMBL" id="CP017141">
    <property type="protein sequence ID" value="AOM76065.1"/>
    <property type="molecule type" value="Genomic_DNA"/>
</dbReference>
<evidence type="ECO:0000313" key="2">
    <source>
        <dbReference type="Proteomes" id="UP000094313"/>
    </source>
</evidence>
<name>A0A1D7QBN9_9SPHI</name>
<protein>
    <submittedName>
        <fullName evidence="1">Uncharacterized protein</fullName>
    </submittedName>
</protein>
<gene>
    <name evidence="1" type="ORF">BFS30_02115</name>
</gene>
<reference evidence="1 2" key="1">
    <citation type="submission" date="2016-08" db="EMBL/GenBank/DDBJ databases">
        <authorList>
            <person name="Seilhamer J.J."/>
        </authorList>
    </citation>
    <scope>NUCLEOTIDE SEQUENCE [LARGE SCALE GENOMIC DNA]</scope>
    <source>
        <strain evidence="1 2">DX4</strain>
    </source>
</reference>